<evidence type="ECO:0000313" key="2">
    <source>
        <dbReference type="Proteomes" id="UP000050443"/>
    </source>
</evidence>
<proteinExistence type="predicted"/>
<dbReference type="PATRIC" id="fig|362413.3.peg.2100"/>
<evidence type="ECO:0000313" key="1">
    <source>
        <dbReference type="EMBL" id="KQB38796.1"/>
    </source>
</evidence>
<comment type="caution">
    <text evidence="1">The sequence shown here is derived from an EMBL/GenBank/DDBJ whole genome shotgun (WGS) entry which is preliminary data.</text>
</comment>
<dbReference type="STRING" id="362413.RC62_2159"/>
<dbReference type="EMBL" id="JRLF01000014">
    <property type="protein sequence ID" value="KQB38796.1"/>
    <property type="molecule type" value="Genomic_DNA"/>
</dbReference>
<dbReference type="Proteomes" id="UP000050443">
    <property type="component" value="Unassembled WGS sequence"/>
</dbReference>
<reference evidence="1 2" key="1">
    <citation type="submission" date="2014-09" db="EMBL/GenBank/DDBJ databases">
        <title>Genome sequence of Flavobacterium aquidurense RC62.</title>
        <authorList>
            <person name="Kim J.F."/>
            <person name="Kwak M.-J."/>
        </authorList>
    </citation>
    <scope>NUCLEOTIDE SEQUENCE [LARGE SCALE GENOMIC DNA]</scope>
    <source>
        <strain evidence="1 2">RC62</strain>
    </source>
</reference>
<protein>
    <submittedName>
        <fullName evidence="1">Uncharacterized protein</fullName>
    </submittedName>
</protein>
<sequence length="82" mass="9675">MISGEEISLENPWRKTTENENYKFDRLTDECEELYMKDIGSGDFILACLKKNKSWDFYWATPKKNELVPLADEIKEEITPPK</sequence>
<gene>
    <name evidence="1" type="ORF">RC62_2159</name>
</gene>
<organism evidence="1 2">
    <name type="scientific">Flavobacterium aquidurense</name>
    <dbReference type="NCBI Taxonomy" id="362413"/>
    <lineage>
        <taxon>Bacteria</taxon>
        <taxon>Pseudomonadati</taxon>
        <taxon>Bacteroidota</taxon>
        <taxon>Flavobacteriia</taxon>
        <taxon>Flavobacteriales</taxon>
        <taxon>Flavobacteriaceae</taxon>
        <taxon>Flavobacterium</taxon>
    </lineage>
</organism>
<dbReference type="AlphaFoldDB" id="A0A0N8VMA7"/>
<accession>A0A0N8VMA7</accession>
<name>A0A0N8VMA7_9FLAO</name>